<organism evidence="2 3">
    <name type="scientific">Hydrogenimonas thermophila</name>
    <dbReference type="NCBI Taxonomy" id="223786"/>
    <lineage>
        <taxon>Bacteria</taxon>
        <taxon>Pseudomonadati</taxon>
        <taxon>Campylobacterota</taxon>
        <taxon>Epsilonproteobacteria</taxon>
        <taxon>Campylobacterales</taxon>
        <taxon>Hydrogenimonadaceae</taxon>
        <taxon>Hydrogenimonas</taxon>
    </lineage>
</organism>
<dbReference type="Proteomes" id="UP000199227">
    <property type="component" value="Unassembled WGS sequence"/>
</dbReference>
<name>A0A1I5R8R3_9BACT</name>
<keyword evidence="3" id="KW-1185">Reference proteome</keyword>
<accession>A0A1I5R8R3</accession>
<feature type="non-terminal residue" evidence="2">
    <location>
        <position position="101"/>
    </location>
</feature>
<gene>
    <name evidence="2" type="ORF">SAMN05216234_12528</name>
</gene>
<dbReference type="AlphaFoldDB" id="A0A1I5R8R3"/>
<sequence>MLELTQKNVGSTMKQYTKAKALLESLKTIPDYRVDIGKIQYPLAEVLFMVIFALLKGNTKFKEIFGWMVYNKENPILKDIFEKDKIEIPSKSTLHDILTNT</sequence>
<feature type="domain" description="H repeat-associated protein N-terminal" evidence="1">
    <location>
        <begin position="24"/>
        <end position="99"/>
    </location>
</feature>
<proteinExistence type="predicted"/>
<dbReference type="STRING" id="223786.SAMN05216234_12528"/>
<evidence type="ECO:0000313" key="2">
    <source>
        <dbReference type="EMBL" id="SFP54883.1"/>
    </source>
</evidence>
<protein>
    <submittedName>
        <fullName evidence="2">DDE_Tnp_1-associated</fullName>
    </submittedName>
</protein>
<evidence type="ECO:0000259" key="1">
    <source>
        <dbReference type="Pfam" id="PF13808"/>
    </source>
</evidence>
<evidence type="ECO:0000313" key="3">
    <source>
        <dbReference type="Proteomes" id="UP000199227"/>
    </source>
</evidence>
<reference evidence="2 3" key="1">
    <citation type="submission" date="2016-10" db="EMBL/GenBank/DDBJ databases">
        <authorList>
            <person name="de Groot N.N."/>
        </authorList>
    </citation>
    <scope>NUCLEOTIDE SEQUENCE [LARGE SCALE GENOMIC DNA]</scope>
    <source>
        <strain evidence="2 3">EP1-55-1</strain>
    </source>
</reference>
<dbReference type="EMBL" id="FOXB01000025">
    <property type="protein sequence ID" value="SFP54883.1"/>
    <property type="molecule type" value="Genomic_DNA"/>
</dbReference>
<dbReference type="Pfam" id="PF13808">
    <property type="entry name" value="DDE_Tnp_1_assoc"/>
    <property type="match status" value="1"/>
</dbReference>
<dbReference type="InterPro" id="IPR032806">
    <property type="entry name" value="YbfD_N"/>
</dbReference>